<protein>
    <submittedName>
        <fullName evidence="5">Chloroplastic (Chlorophyll a-b binding protein LHCSR1)</fullName>
    </submittedName>
</protein>
<dbReference type="Proteomes" id="UP001642464">
    <property type="component" value="Unassembled WGS sequence"/>
</dbReference>
<sequence>MARAASNKQLFTKDAPVLQEVSETFDVSKQIGVQKSFGLFDPLGIATSELWKPVRSIVPRIGFSQDRGQVGFGFGVNTEFEPSSLEISEDERWFRRLREAELKHGRIAMLAATGFFVAHVVRVPGFEDAAEGIAGGLGNESWQRISLLIFIFCGQFERNQFRQEPTREIGDFGDPLKLGQYTPQTRLGELVNGRLAMLSCAIIASTEPKSTGDFEAALNRAASGDADVVQVWTDFALWAKKLPGKEQLTILHRACHREALSICLSSRKHVGPQDFVILLCLAVWSR</sequence>
<keyword evidence="6" id="KW-1185">Reference proteome</keyword>
<gene>
    <name evidence="5" type="ORF">SCF082_LOCUS31354</name>
</gene>
<dbReference type="InterPro" id="IPR001344">
    <property type="entry name" value="Chloro_AB-bd_pln"/>
</dbReference>
<dbReference type="PANTHER" id="PTHR21649">
    <property type="entry name" value="CHLOROPHYLL A/B BINDING PROTEIN"/>
    <property type="match status" value="1"/>
</dbReference>
<keyword evidence="3" id="KW-0602">Photosynthesis</keyword>
<dbReference type="Gene3D" id="1.10.3460.10">
    <property type="entry name" value="Chlorophyll a/b binding protein domain"/>
    <property type="match status" value="1"/>
</dbReference>
<proteinExistence type="predicted"/>
<comment type="caution">
    <text evidence="5">The sequence shown here is derived from an EMBL/GenBank/DDBJ whole genome shotgun (WGS) entry which is preliminary data.</text>
</comment>
<evidence type="ECO:0000256" key="4">
    <source>
        <dbReference type="ARBA" id="ARBA00022640"/>
    </source>
</evidence>
<keyword evidence="2" id="KW-0150">Chloroplast</keyword>
<comment type="subcellular location">
    <subcellularLocation>
        <location evidence="1">Plastid</location>
        <location evidence="1">Chloroplast</location>
    </subcellularLocation>
</comment>
<reference evidence="5 6" key="1">
    <citation type="submission" date="2024-02" db="EMBL/GenBank/DDBJ databases">
        <authorList>
            <person name="Chen Y."/>
            <person name="Shah S."/>
            <person name="Dougan E. K."/>
            <person name="Thang M."/>
            <person name="Chan C."/>
        </authorList>
    </citation>
    <scope>NUCLEOTIDE SEQUENCE [LARGE SCALE GENOMIC DNA]</scope>
</reference>
<accession>A0ABP0N5H3</accession>
<evidence type="ECO:0000256" key="3">
    <source>
        <dbReference type="ARBA" id="ARBA00022531"/>
    </source>
</evidence>
<organism evidence="5 6">
    <name type="scientific">Durusdinium trenchii</name>
    <dbReference type="NCBI Taxonomy" id="1381693"/>
    <lineage>
        <taxon>Eukaryota</taxon>
        <taxon>Sar</taxon>
        <taxon>Alveolata</taxon>
        <taxon>Dinophyceae</taxon>
        <taxon>Suessiales</taxon>
        <taxon>Symbiodiniaceae</taxon>
        <taxon>Durusdinium</taxon>
    </lineage>
</organism>
<dbReference type="SUPFAM" id="SSF103511">
    <property type="entry name" value="Chlorophyll a-b binding protein"/>
    <property type="match status" value="1"/>
</dbReference>
<keyword evidence="4" id="KW-0934">Plastid</keyword>
<evidence type="ECO:0000313" key="5">
    <source>
        <dbReference type="EMBL" id="CAK9059037.1"/>
    </source>
</evidence>
<dbReference type="Pfam" id="PF00504">
    <property type="entry name" value="Chloroa_b-bind"/>
    <property type="match status" value="1"/>
</dbReference>
<evidence type="ECO:0000313" key="6">
    <source>
        <dbReference type="Proteomes" id="UP001642464"/>
    </source>
</evidence>
<dbReference type="InterPro" id="IPR022796">
    <property type="entry name" value="Chloroa_b-bind"/>
</dbReference>
<evidence type="ECO:0000256" key="1">
    <source>
        <dbReference type="ARBA" id="ARBA00004229"/>
    </source>
</evidence>
<name>A0ABP0N5H3_9DINO</name>
<dbReference type="EMBL" id="CAXAMM010026491">
    <property type="protein sequence ID" value="CAK9059037.1"/>
    <property type="molecule type" value="Genomic_DNA"/>
</dbReference>
<evidence type="ECO:0000256" key="2">
    <source>
        <dbReference type="ARBA" id="ARBA00022528"/>
    </source>
</evidence>